<keyword evidence="3" id="KW-0808">Transferase</keyword>
<protein>
    <recommendedName>
        <fullName evidence="1">non-specific serine/threonine protein kinase</fullName>
        <ecNumber evidence="1">2.7.11.1</ecNumber>
    </recommendedName>
</protein>
<evidence type="ECO:0000256" key="1">
    <source>
        <dbReference type="ARBA" id="ARBA00012513"/>
    </source>
</evidence>
<dbReference type="SUPFAM" id="SSF56112">
    <property type="entry name" value="Protein kinase-like (PK-like)"/>
    <property type="match status" value="2"/>
</dbReference>
<dbReference type="PROSITE" id="PS00107">
    <property type="entry name" value="PROTEIN_KINASE_ATP"/>
    <property type="match status" value="1"/>
</dbReference>
<evidence type="ECO:0000313" key="11">
    <source>
        <dbReference type="Proteomes" id="UP000523007"/>
    </source>
</evidence>
<keyword evidence="11" id="KW-1185">Reference proteome</keyword>
<evidence type="ECO:0000259" key="9">
    <source>
        <dbReference type="PROSITE" id="PS50965"/>
    </source>
</evidence>
<dbReference type="EMBL" id="JACHJT010000001">
    <property type="protein sequence ID" value="MBB4931680.1"/>
    <property type="molecule type" value="Genomic_DNA"/>
</dbReference>
<dbReference type="InterPro" id="IPR000719">
    <property type="entry name" value="Prot_kinase_dom"/>
</dbReference>
<dbReference type="Gene3D" id="1.10.510.10">
    <property type="entry name" value="Transferase(Phosphotransferase) domain 1"/>
    <property type="match status" value="2"/>
</dbReference>
<evidence type="ECO:0000259" key="8">
    <source>
        <dbReference type="PROSITE" id="PS50011"/>
    </source>
</evidence>
<gene>
    <name evidence="10" type="ORF">F4561_002500</name>
</gene>
<evidence type="ECO:0000256" key="5">
    <source>
        <dbReference type="ARBA" id="ARBA00022777"/>
    </source>
</evidence>
<evidence type="ECO:0000313" key="10">
    <source>
        <dbReference type="EMBL" id="MBB4931680.1"/>
    </source>
</evidence>
<dbReference type="NCBIfam" id="NF033442">
    <property type="entry name" value="BREX_PglW"/>
    <property type="match status" value="1"/>
</dbReference>
<dbReference type="Proteomes" id="UP000523007">
    <property type="component" value="Unassembled WGS sequence"/>
</dbReference>
<proteinExistence type="predicted"/>
<dbReference type="PROSITE" id="PS50965">
    <property type="entry name" value="NERD"/>
    <property type="match status" value="1"/>
</dbReference>
<evidence type="ECO:0000256" key="7">
    <source>
        <dbReference type="PROSITE-ProRule" id="PRU10141"/>
    </source>
</evidence>
<dbReference type="InterPro" id="IPR017441">
    <property type="entry name" value="Protein_kinase_ATP_BS"/>
</dbReference>
<sequence>MADRWWGQRSEYVWEQEALDHIRAQMPDHGDYRAWQCFSFTAGTGRIRECDLFIVTPVGAFLVEIKSHPGRATNRGSTWFFDGERRKVIDNPLHLTNQKAKELKSRLEWAARELKIHDYHSPFFEAAVFLSAPDLRCEFDGNQSQHVYGRDGLEKQTGLDGIWSGLLNNPTGRARPGTVFQRNVSRLMQKIGAQAIRRGLEVASYTLDSRAFDSGPTWTDYLGQHTVLKSKQSRVRIYHYRAADSDAARDSVKRAADREFRSLDGIAHEGIVKAEHYGELEDRGPAIVFSHRTSWQRLDHFIQENGSEVDIFTQVEMVRQLAEAVDHAHRNRLFHRALAARSVWVEMDGRYPRLRIADWQVAARRGTTLTSGGHTTDHSGARHLGARVLADHVEAAAQAYLAPEFPAFDGDPRALDMFGLGALAYLVFTGRPPGTDRYEVSEQIRAHGELTPAAVNDDVAPVMDTLVREATRREPGERTRPPRDFLRRVDEVEEYLARPDAVTDPLTAVRGQEIVDGWTVKSVLGKGATSRALLVERDGAQRVFKVAVDRNGAARKLKAEAAQLARLRNHRIVAMLGDGPLAIGEHTAVQLELAGDLTLADYLHMAGGLGIEELRRFGADLFEVVDYLEDRQVPHRDIKPANVGVRERSKKRRELVLFDFSLAGADPADTRAGTPGYLDPFLDLDEPRRRYDAAAERYALAVTLHEMASGELPVWHEDGVDLRFLPSDVELPRLAEESFPDQLRKPLTVFFRRALHRRPEHRFDTLDEMRGAWEKAFQVPAERPITTPDSAGTDALDDEATRLRNAEAATAETPLYLAGLAPRALDAATRVLRCETVGDLLARPAADLRRVRGVTYQVRNELAAQVNRWRTRLAAAEPLDSSVTVRLASGGEEDERALAKKRASLDKVIRQFLPKSTDQNRSWVRVTRELLGLPEDVPAVPGWPTQKEAAQRLGLNQVRVSQQVAKARQHWKKTELLAAVRDDVVAILGRHGRLREARQIAEELLSMRGSSLEVFETRQAYALAAVRVVAECEEREENPRFVLRRLRGNSSVLVAQVIDDDPGVPVEADLLDYAVALGKAADRMVDVGDGAPLPSPGDVRARLRAVPTGEGMTLLSDVDLVTLAAAASEHARATARLELYPDTLGLDRALSLTQTASYLGGPGVTPQQIRDRVRARFPQLAIPDDGELWRLLRADFKKLQRRTDTDGAEYWYLPSVLSTASTGTLTAQGGGPVAAPAEHRAAERRLGEAVARGGYLAVKTWLGDTERVTARLSARTDIAAVDVSAEFVTILTGMIEEFGGPPWSMVVNADTPETPPELANMAAEAGTHLADRIRQAGTDRVVLLYNATPLGRYPAVRALLRTLSQQARDSGTAPYGLWVLCPMRTPQGPAMLDGEPAETITEAEQLEVPRGFAAEAAALAG</sequence>
<dbReference type="GO" id="GO:0004674">
    <property type="term" value="F:protein serine/threonine kinase activity"/>
    <property type="evidence" value="ECO:0007669"/>
    <property type="project" value="UniProtKB-KW"/>
</dbReference>
<dbReference type="GO" id="GO:0005524">
    <property type="term" value="F:ATP binding"/>
    <property type="evidence" value="ECO:0007669"/>
    <property type="project" value="UniProtKB-UniRule"/>
</dbReference>
<dbReference type="Pfam" id="PF08378">
    <property type="entry name" value="NERD"/>
    <property type="match status" value="1"/>
</dbReference>
<evidence type="ECO:0000256" key="3">
    <source>
        <dbReference type="ARBA" id="ARBA00022679"/>
    </source>
</evidence>
<feature type="domain" description="Protein kinase" evidence="8">
    <location>
        <begin position="185"/>
        <end position="496"/>
    </location>
</feature>
<comment type="caution">
    <text evidence="10">The sequence shown here is derived from an EMBL/GenBank/DDBJ whole genome shotgun (WGS) entry which is preliminary data.</text>
</comment>
<keyword evidence="2 10" id="KW-0723">Serine/threonine-protein kinase</keyword>
<organism evidence="10 11">
    <name type="scientific">Lipingzhangella halophila</name>
    <dbReference type="NCBI Taxonomy" id="1783352"/>
    <lineage>
        <taxon>Bacteria</taxon>
        <taxon>Bacillati</taxon>
        <taxon>Actinomycetota</taxon>
        <taxon>Actinomycetes</taxon>
        <taxon>Streptosporangiales</taxon>
        <taxon>Nocardiopsidaceae</taxon>
        <taxon>Lipingzhangella</taxon>
    </lineage>
</organism>
<name>A0A7W7W3F8_9ACTN</name>
<dbReference type="RefSeq" id="WP_184578226.1">
    <property type="nucleotide sequence ID" value="NZ_JACHJT010000001.1"/>
</dbReference>
<dbReference type="PANTHER" id="PTHR43289:SF6">
    <property type="entry name" value="SERINE_THREONINE-PROTEIN KINASE NEKL-3"/>
    <property type="match status" value="1"/>
</dbReference>
<accession>A0A7W7W3F8</accession>
<dbReference type="InterPro" id="IPR049832">
    <property type="entry name" value="BREX_PglW"/>
</dbReference>
<dbReference type="EC" id="2.7.11.1" evidence="1"/>
<keyword evidence="6 7" id="KW-0067">ATP-binding</keyword>
<evidence type="ECO:0000256" key="6">
    <source>
        <dbReference type="ARBA" id="ARBA00022840"/>
    </source>
</evidence>
<feature type="domain" description="Protein kinase" evidence="8">
    <location>
        <begin position="518"/>
        <end position="777"/>
    </location>
</feature>
<dbReference type="InterPro" id="IPR011009">
    <property type="entry name" value="Kinase-like_dom_sf"/>
</dbReference>
<evidence type="ECO:0000256" key="2">
    <source>
        <dbReference type="ARBA" id="ARBA00022527"/>
    </source>
</evidence>
<dbReference type="Pfam" id="PF00069">
    <property type="entry name" value="Pkinase"/>
    <property type="match status" value="2"/>
</dbReference>
<dbReference type="PANTHER" id="PTHR43289">
    <property type="entry name" value="MITOGEN-ACTIVATED PROTEIN KINASE KINASE KINASE 20-RELATED"/>
    <property type="match status" value="1"/>
</dbReference>
<dbReference type="PROSITE" id="PS50011">
    <property type="entry name" value="PROTEIN_KINASE_DOM"/>
    <property type="match status" value="2"/>
</dbReference>
<dbReference type="InterPro" id="IPR011528">
    <property type="entry name" value="NERD"/>
</dbReference>
<evidence type="ECO:0000256" key="4">
    <source>
        <dbReference type="ARBA" id="ARBA00022741"/>
    </source>
</evidence>
<keyword evidence="4 7" id="KW-0547">Nucleotide-binding</keyword>
<feature type="domain" description="NERD" evidence="9">
    <location>
        <begin position="10"/>
        <end position="126"/>
    </location>
</feature>
<feature type="binding site" evidence="7">
    <location>
        <position position="556"/>
    </location>
    <ligand>
        <name>ATP</name>
        <dbReference type="ChEBI" id="CHEBI:30616"/>
    </ligand>
</feature>
<dbReference type="SMART" id="SM00220">
    <property type="entry name" value="S_TKc"/>
    <property type="match status" value="1"/>
</dbReference>
<keyword evidence="5 10" id="KW-0418">Kinase</keyword>
<reference evidence="10 11" key="1">
    <citation type="submission" date="2020-08" db="EMBL/GenBank/DDBJ databases">
        <title>Sequencing the genomes of 1000 actinobacteria strains.</title>
        <authorList>
            <person name="Klenk H.-P."/>
        </authorList>
    </citation>
    <scope>NUCLEOTIDE SEQUENCE [LARGE SCALE GENOMIC DNA]</scope>
    <source>
        <strain evidence="10 11">DSM 102030</strain>
    </source>
</reference>